<feature type="region of interest" description="Disordered" evidence="1">
    <location>
        <begin position="46"/>
        <end position="66"/>
    </location>
</feature>
<organism evidence="3 4">
    <name type="scientific">Orbilia ellipsospora</name>
    <dbReference type="NCBI Taxonomy" id="2528407"/>
    <lineage>
        <taxon>Eukaryota</taxon>
        <taxon>Fungi</taxon>
        <taxon>Dikarya</taxon>
        <taxon>Ascomycota</taxon>
        <taxon>Pezizomycotina</taxon>
        <taxon>Orbiliomycetes</taxon>
        <taxon>Orbiliales</taxon>
        <taxon>Orbiliaceae</taxon>
        <taxon>Orbilia</taxon>
    </lineage>
</organism>
<accession>A0AAV9X465</accession>
<sequence>MHYSRIAVSLAILGSAAAVPLSSTPIHTEEVPAAATFYALPNGSTNLRTPAGTGNEGPLSHQDVGSSDNAIKPQLPPVPTTISCFPYTTTLTAYLEKTATTSDVVIIYVASSTESASVASGSTTSSTAQPLTTLYADKNGNTNIETPAGSTGDGLAHQMHSDDPAADIPQFPAAPSGVSLPYTTTYSAGGERNTDEAKVVVYIDTTAAQ</sequence>
<keyword evidence="4" id="KW-1185">Reference proteome</keyword>
<keyword evidence="2" id="KW-0732">Signal</keyword>
<feature type="signal peptide" evidence="2">
    <location>
        <begin position="1"/>
        <end position="18"/>
    </location>
</feature>
<reference evidence="3 4" key="1">
    <citation type="submission" date="2019-10" db="EMBL/GenBank/DDBJ databases">
        <authorList>
            <person name="Palmer J.M."/>
        </authorList>
    </citation>
    <scope>NUCLEOTIDE SEQUENCE [LARGE SCALE GENOMIC DNA]</scope>
    <source>
        <strain evidence="3 4">TWF694</strain>
    </source>
</reference>
<dbReference type="AlphaFoldDB" id="A0AAV9X465"/>
<comment type="caution">
    <text evidence="3">The sequence shown here is derived from an EMBL/GenBank/DDBJ whole genome shotgun (WGS) entry which is preliminary data.</text>
</comment>
<gene>
    <name evidence="3" type="ORF">TWF694_003452</name>
</gene>
<protein>
    <submittedName>
        <fullName evidence="3">Uncharacterized protein</fullName>
    </submittedName>
</protein>
<evidence type="ECO:0000256" key="1">
    <source>
        <dbReference type="SAM" id="MobiDB-lite"/>
    </source>
</evidence>
<proteinExistence type="predicted"/>
<feature type="region of interest" description="Disordered" evidence="1">
    <location>
        <begin position="137"/>
        <end position="174"/>
    </location>
</feature>
<name>A0AAV9X465_9PEZI</name>
<dbReference type="Proteomes" id="UP001365542">
    <property type="component" value="Unassembled WGS sequence"/>
</dbReference>
<evidence type="ECO:0000313" key="3">
    <source>
        <dbReference type="EMBL" id="KAK6530080.1"/>
    </source>
</evidence>
<feature type="chain" id="PRO_5043967785" evidence="2">
    <location>
        <begin position="19"/>
        <end position="209"/>
    </location>
</feature>
<evidence type="ECO:0000256" key="2">
    <source>
        <dbReference type="SAM" id="SignalP"/>
    </source>
</evidence>
<feature type="compositionally biased region" description="Polar residues" evidence="1">
    <location>
        <begin position="139"/>
        <end position="149"/>
    </location>
</feature>
<dbReference type="EMBL" id="JAVHJO010000013">
    <property type="protein sequence ID" value="KAK6530080.1"/>
    <property type="molecule type" value="Genomic_DNA"/>
</dbReference>
<evidence type="ECO:0000313" key="4">
    <source>
        <dbReference type="Proteomes" id="UP001365542"/>
    </source>
</evidence>